<gene>
    <name evidence="4" type="ORF">KI387_009190</name>
</gene>
<evidence type="ECO:0000313" key="5">
    <source>
        <dbReference type="Proteomes" id="UP000824469"/>
    </source>
</evidence>
<dbReference type="CDD" id="cd00609">
    <property type="entry name" value="AAT_like"/>
    <property type="match status" value="1"/>
</dbReference>
<dbReference type="InterPro" id="IPR015421">
    <property type="entry name" value="PyrdxlP-dep_Trfase_major"/>
</dbReference>
<sequence length="452" mass="50883">MALSICEKEYVSLDMNDSNMKTSVSEKATSSGHGEDSPYFAGWEEYRRNPYDELHNPSGVIQMGLAENRLSFDMLEEWLAKHPEASLTSEQDLFKEVALFQDYHGLPDFRKAMANFMAALRGNRVKFDPERIVNTAGATAANEVLMFCLADPGDVFLVPSPYYAGFERDLKWRTSIDIAPIHCDSSNNFKITKSAVVSAYNEAKNRKKNVRGIVITNPCNPLGTLSSANTLKMLLDFANKKKIHVVCDEIYSGSVFSSPEFHSIAEIVATQNYTPDNVHIVYSLSKDLGLPGFRVGTIYSYNDTVVTTARRMSSFCMVSSQTQHLLSAMLSDSDFVNYYIVENKKRLEERHKFLVSGLAQAGIKYLEGNSGLFCWVNTSHLLPSNDMEGELKLWRSIIYEARLNISPGSSFNCIEPGWFRVCFADMNISTMEVALQRIQTFAVDFKNNINLY</sequence>
<dbReference type="GO" id="GO:0008483">
    <property type="term" value="F:transaminase activity"/>
    <property type="evidence" value="ECO:0007669"/>
    <property type="project" value="TreeGrafter"/>
</dbReference>
<reference evidence="4 5" key="1">
    <citation type="journal article" date="2021" name="Nat. Plants">
        <title>The Taxus genome provides insights into paclitaxel biosynthesis.</title>
        <authorList>
            <person name="Xiong X."/>
            <person name="Gou J."/>
            <person name="Liao Q."/>
            <person name="Li Y."/>
            <person name="Zhou Q."/>
            <person name="Bi G."/>
            <person name="Li C."/>
            <person name="Du R."/>
            <person name="Wang X."/>
            <person name="Sun T."/>
            <person name="Guo L."/>
            <person name="Liang H."/>
            <person name="Lu P."/>
            <person name="Wu Y."/>
            <person name="Zhang Z."/>
            <person name="Ro D.K."/>
            <person name="Shang Y."/>
            <person name="Huang S."/>
            <person name="Yan J."/>
        </authorList>
    </citation>
    <scope>NUCLEOTIDE SEQUENCE [LARGE SCALE GENOMIC DNA]</scope>
    <source>
        <strain evidence="4">Ta-2019</strain>
    </source>
</reference>
<dbReference type="InterPro" id="IPR004839">
    <property type="entry name" value="Aminotransferase_I/II_large"/>
</dbReference>
<dbReference type="Gene3D" id="3.40.640.10">
    <property type="entry name" value="Type I PLP-dependent aspartate aminotransferase-like (Major domain)"/>
    <property type="match status" value="1"/>
</dbReference>
<keyword evidence="5" id="KW-1185">Reference proteome</keyword>
<evidence type="ECO:0000256" key="2">
    <source>
        <dbReference type="ARBA" id="ARBA00022898"/>
    </source>
</evidence>
<organism evidence="4 5">
    <name type="scientific">Taxus chinensis</name>
    <name type="common">Chinese yew</name>
    <name type="synonym">Taxus wallichiana var. chinensis</name>
    <dbReference type="NCBI Taxonomy" id="29808"/>
    <lineage>
        <taxon>Eukaryota</taxon>
        <taxon>Viridiplantae</taxon>
        <taxon>Streptophyta</taxon>
        <taxon>Embryophyta</taxon>
        <taxon>Tracheophyta</taxon>
        <taxon>Spermatophyta</taxon>
        <taxon>Pinopsida</taxon>
        <taxon>Pinidae</taxon>
        <taxon>Conifers II</taxon>
        <taxon>Cupressales</taxon>
        <taxon>Taxaceae</taxon>
        <taxon>Taxus</taxon>
    </lineage>
</organism>
<dbReference type="PROSITE" id="PS00105">
    <property type="entry name" value="AA_TRANSFER_CLASS_1"/>
    <property type="match status" value="1"/>
</dbReference>
<dbReference type="PRINTS" id="PR00753">
    <property type="entry name" value="ACCSYNTHASE"/>
</dbReference>
<protein>
    <recommendedName>
        <fullName evidence="3">Aminotransferase class I/classII large domain-containing protein</fullName>
    </recommendedName>
</protein>
<proteinExistence type="inferred from homology"/>
<dbReference type="GO" id="GO:0030170">
    <property type="term" value="F:pyridoxal phosphate binding"/>
    <property type="evidence" value="ECO:0007669"/>
    <property type="project" value="InterPro"/>
</dbReference>
<dbReference type="InterPro" id="IPR004838">
    <property type="entry name" value="NHTrfase_class1_PyrdxlP-BS"/>
</dbReference>
<dbReference type="AlphaFoldDB" id="A0AA38CS95"/>
<dbReference type="Pfam" id="PF00155">
    <property type="entry name" value="Aminotran_1_2"/>
    <property type="match status" value="1"/>
</dbReference>
<dbReference type="EMBL" id="JAHRHJ020000008">
    <property type="protein sequence ID" value="KAH9304786.1"/>
    <property type="molecule type" value="Genomic_DNA"/>
</dbReference>
<dbReference type="PANTHER" id="PTHR43795:SF39">
    <property type="entry name" value="AMINOTRANSFERASE CLASS I_CLASSII DOMAIN-CONTAINING PROTEIN"/>
    <property type="match status" value="1"/>
</dbReference>
<dbReference type="GO" id="GO:0006520">
    <property type="term" value="P:amino acid metabolic process"/>
    <property type="evidence" value="ECO:0007669"/>
    <property type="project" value="TreeGrafter"/>
</dbReference>
<accession>A0AA38CS95</accession>
<keyword evidence="2" id="KW-0663">Pyridoxal phosphate</keyword>
<name>A0AA38CS95_TAXCH</name>
<evidence type="ECO:0000313" key="4">
    <source>
        <dbReference type="EMBL" id="KAH9304786.1"/>
    </source>
</evidence>
<dbReference type="InterPro" id="IPR015422">
    <property type="entry name" value="PyrdxlP-dep_Trfase_small"/>
</dbReference>
<dbReference type="Gene3D" id="3.90.1150.10">
    <property type="entry name" value="Aspartate Aminotransferase, domain 1"/>
    <property type="match status" value="1"/>
</dbReference>
<dbReference type="InterPro" id="IPR015424">
    <property type="entry name" value="PyrdxlP-dep_Trfase"/>
</dbReference>
<comment type="caution">
    <text evidence="4">The sequence shown here is derived from an EMBL/GenBank/DDBJ whole genome shotgun (WGS) entry which is preliminary data.</text>
</comment>
<feature type="domain" description="Aminotransferase class I/classII large" evidence="3">
    <location>
        <begin position="61"/>
        <end position="438"/>
    </location>
</feature>
<dbReference type="SUPFAM" id="SSF53383">
    <property type="entry name" value="PLP-dependent transferases"/>
    <property type="match status" value="1"/>
</dbReference>
<comment type="similarity">
    <text evidence="1">Belongs to the class-I pyridoxal-phosphate-dependent aminotransferase family.</text>
</comment>
<dbReference type="Proteomes" id="UP000824469">
    <property type="component" value="Unassembled WGS sequence"/>
</dbReference>
<dbReference type="InterPro" id="IPR050478">
    <property type="entry name" value="Ethylene_sulfur-biosynth"/>
</dbReference>
<evidence type="ECO:0000259" key="3">
    <source>
        <dbReference type="Pfam" id="PF00155"/>
    </source>
</evidence>
<evidence type="ECO:0000256" key="1">
    <source>
        <dbReference type="ARBA" id="ARBA00007441"/>
    </source>
</evidence>
<dbReference type="OMA" id="ICEKEYV"/>
<dbReference type="PANTHER" id="PTHR43795">
    <property type="entry name" value="BIFUNCTIONAL ASPARTATE AMINOTRANSFERASE AND GLUTAMATE/ASPARTATE-PREPHENATE AMINOTRANSFERASE-RELATED"/>
    <property type="match status" value="1"/>
</dbReference>